<dbReference type="InterPro" id="IPR009081">
    <property type="entry name" value="PP-bd_ACP"/>
</dbReference>
<dbReference type="Pfam" id="PF01553">
    <property type="entry name" value="Acyltransferase"/>
    <property type="match status" value="1"/>
</dbReference>
<dbReference type="Gene3D" id="3.40.50.12780">
    <property type="entry name" value="N-terminal domain of ligase-like"/>
    <property type="match status" value="1"/>
</dbReference>
<dbReference type="Gene3D" id="1.10.1200.10">
    <property type="entry name" value="ACP-like"/>
    <property type="match status" value="1"/>
</dbReference>
<dbReference type="PANTHER" id="PTHR43272">
    <property type="entry name" value="LONG-CHAIN-FATTY-ACID--COA LIGASE"/>
    <property type="match status" value="1"/>
</dbReference>
<dbReference type="Proteomes" id="UP000229740">
    <property type="component" value="Unassembled WGS sequence"/>
</dbReference>
<feature type="domain" description="Carrier" evidence="2">
    <location>
        <begin position="523"/>
        <end position="599"/>
    </location>
</feature>
<evidence type="ECO:0000259" key="2">
    <source>
        <dbReference type="PROSITE" id="PS50075"/>
    </source>
</evidence>
<dbReference type="Pfam" id="PF00501">
    <property type="entry name" value="AMP-binding"/>
    <property type="match status" value="1"/>
</dbReference>
<dbReference type="SMART" id="SM00563">
    <property type="entry name" value="PlsC"/>
    <property type="match status" value="1"/>
</dbReference>
<protein>
    <submittedName>
        <fullName evidence="3">Long-chain fatty acid--CoA ligase</fullName>
    </submittedName>
</protein>
<dbReference type="InterPro" id="IPR036736">
    <property type="entry name" value="ACP-like_sf"/>
</dbReference>
<dbReference type="PROSITE" id="PS00455">
    <property type="entry name" value="AMP_BINDING"/>
    <property type="match status" value="1"/>
</dbReference>
<evidence type="ECO:0000313" key="3">
    <source>
        <dbReference type="EMBL" id="PID57230.1"/>
    </source>
</evidence>
<evidence type="ECO:0000256" key="1">
    <source>
        <dbReference type="ARBA" id="ARBA00024484"/>
    </source>
</evidence>
<dbReference type="InterPro" id="IPR042099">
    <property type="entry name" value="ANL_N_sf"/>
</dbReference>
<dbReference type="EMBL" id="PDPS01000028">
    <property type="protein sequence ID" value="PID57230.1"/>
    <property type="molecule type" value="Genomic_DNA"/>
</dbReference>
<dbReference type="GO" id="GO:0004467">
    <property type="term" value="F:long-chain fatty acid-CoA ligase activity"/>
    <property type="evidence" value="ECO:0007669"/>
    <property type="project" value="UniProtKB-EC"/>
</dbReference>
<dbReference type="PANTHER" id="PTHR43272:SF52">
    <property type="entry name" value="AMP-DEPENDENT SYNTHETASE_LIGASE DOMAIN-CONTAINING PROTEIN"/>
    <property type="match status" value="1"/>
</dbReference>
<dbReference type="GO" id="GO:0016020">
    <property type="term" value="C:membrane"/>
    <property type="evidence" value="ECO:0007669"/>
    <property type="project" value="TreeGrafter"/>
</dbReference>
<dbReference type="SUPFAM" id="SSF47336">
    <property type="entry name" value="ACP-like"/>
    <property type="match status" value="1"/>
</dbReference>
<comment type="caution">
    <text evidence="3">The sequence shown here is derived from an EMBL/GenBank/DDBJ whole genome shotgun (WGS) entry which is preliminary data.</text>
</comment>
<keyword evidence="3" id="KW-0436">Ligase</keyword>
<dbReference type="PRINTS" id="PR00154">
    <property type="entry name" value="AMPBINDING"/>
</dbReference>
<dbReference type="InterPro" id="IPR020845">
    <property type="entry name" value="AMP-binding_CS"/>
</dbReference>
<name>A0A2G6E560_9BACT</name>
<accession>A0A2G6E560</accession>
<dbReference type="CDD" id="cd07989">
    <property type="entry name" value="LPLAT_AGPAT-like"/>
    <property type="match status" value="1"/>
</dbReference>
<dbReference type="GO" id="GO:0016746">
    <property type="term" value="F:acyltransferase activity"/>
    <property type="evidence" value="ECO:0007669"/>
    <property type="project" value="InterPro"/>
</dbReference>
<comment type="catalytic activity">
    <reaction evidence="1">
        <text>a long-chain fatty acid + ATP + CoA = a long-chain fatty acyl-CoA + AMP + diphosphate</text>
        <dbReference type="Rhea" id="RHEA:15421"/>
        <dbReference type="ChEBI" id="CHEBI:30616"/>
        <dbReference type="ChEBI" id="CHEBI:33019"/>
        <dbReference type="ChEBI" id="CHEBI:57287"/>
        <dbReference type="ChEBI" id="CHEBI:57560"/>
        <dbReference type="ChEBI" id="CHEBI:83139"/>
        <dbReference type="ChEBI" id="CHEBI:456215"/>
        <dbReference type="EC" id="6.2.1.3"/>
    </reaction>
    <physiologicalReaction direction="left-to-right" evidence="1">
        <dbReference type="Rhea" id="RHEA:15422"/>
    </physiologicalReaction>
</comment>
<sequence length="826" mass="94147">MKLLQVHDKVACVGKDFQCSYAELLEQVHRYAGVFSEDSCSKIAIFSENRIEWVYALYAGWKNGSTVVPIDFMAPPDEVRYILEDCRPQILFASRENAAELRDMLTQLSYDLTLLIFEDLGTQLEAIDPEIASTFLEREKDDTAMIIYTSGTTGSPKGVMISFDNIAANAESISEDVKIYTPEQRVLILLPLHHVYPLMGTLIVPLYVGATCVFSPSMASEDIMATLQNHEVTLFLGVPRLFHLIRKNIKEKIEAHWLTRSLFKVAESLDSPAFSRMVFKKVHQRFGGKIQHMPCGGAAIDPDVARDYKTLGFDLLTGYGMTEAAPLISFTHPGAWKSGASGQVLANNEVRIIDGEITIKGRNVMQGYYNRPEESAEVIRDGWLHTGDLGYVDAENFLFVTGRKKEIIVLPNGKNINPMEIERKILDDYPVVKEIGVCMLDGLLHAVVYPNFSVMQEHGIHHIEEYIRWDVLDPYNHSVSPAKKILKFTIVKEELPKTRLGKLRRFQLPDITKKDRPDSGPIEEPDFQEYRLLKEFLQKQTDQPISPSDHIEIDLGLDSLDKISFLTFLKSTFGVELKDDELMHHFTVQQLAEHIRERKVKIETEGVNWHTILNENIHVELPRGSVWHVPGNRLTGLVGRLYFKMTVSGTEYIPNTPCIFTPNHQSFLDPFLISRFFKGALLKRTYFYAEERHFRKRWLQIFADKANVIIMDLNRDLKQSLQKMATVLRKGKNVLIFPEGARTRDGYLAEFKKTFSILSVELSVPIVPVVLIGAYDAMPKGSHWPKFRQEIQLRFLPPIPPSKGMSYEELTAKVYQQIKAELGDLP</sequence>
<dbReference type="InterPro" id="IPR045851">
    <property type="entry name" value="AMP-bd_C_sf"/>
</dbReference>
<dbReference type="SUPFAM" id="SSF69593">
    <property type="entry name" value="Glycerol-3-phosphate (1)-acyltransferase"/>
    <property type="match status" value="1"/>
</dbReference>
<dbReference type="Gene3D" id="3.30.300.30">
    <property type="match status" value="1"/>
</dbReference>
<dbReference type="InterPro" id="IPR020459">
    <property type="entry name" value="AMP-binding"/>
</dbReference>
<dbReference type="AlphaFoldDB" id="A0A2G6E560"/>
<dbReference type="SUPFAM" id="SSF56801">
    <property type="entry name" value="Acetyl-CoA synthetase-like"/>
    <property type="match status" value="1"/>
</dbReference>
<dbReference type="InterPro" id="IPR002123">
    <property type="entry name" value="Plipid/glycerol_acylTrfase"/>
</dbReference>
<dbReference type="Pfam" id="PF00550">
    <property type="entry name" value="PP-binding"/>
    <property type="match status" value="1"/>
</dbReference>
<reference evidence="3 4" key="1">
    <citation type="submission" date="2017-10" db="EMBL/GenBank/DDBJ databases">
        <title>Novel microbial diversity and functional potential in the marine mammal oral microbiome.</title>
        <authorList>
            <person name="Dudek N.K."/>
            <person name="Sun C.L."/>
            <person name="Burstein D."/>
            <person name="Kantor R.S."/>
            <person name="Aliaga Goltsman D.S."/>
            <person name="Bik E.M."/>
            <person name="Thomas B.C."/>
            <person name="Banfield J.F."/>
            <person name="Relman D.A."/>
        </authorList>
    </citation>
    <scope>NUCLEOTIDE SEQUENCE [LARGE SCALE GENOMIC DNA]</scope>
    <source>
        <strain evidence="3">DOLZORAL124_49_17</strain>
    </source>
</reference>
<organism evidence="3 4">
    <name type="scientific">candidate division KSB3 bacterium</name>
    <dbReference type="NCBI Taxonomy" id="2044937"/>
    <lineage>
        <taxon>Bacteria</taxon>
        <taxon>candidate division KSB3</taxon>
    </lineage>
</organism>
<evidence type="ECO:0000313" key="4">
    <source>
        <dbReference type="Proteomes" id="UP000229740"/>
    </source>
</evidence>
<proteinExistence type="predicted"/>
<dbReference type="PROSITE" id="PS50075">
    <property type="entry name" value="CARRIER"/>
    <property type="match status" value="1"/>
</dbReference>
<dbReference type="InterPro" id="IPR000873">
    <property type="entry name" value="AMP-dep_synth/lig_dom"/>
</dbReference>
<gene>
    <name evidence="3" type="ORF">CSB45_08370</name>
</gene>